<comment type="caution">
    <text evidence="11">The sequence shown here is derived from an EMBL/GenBank/DDBJ whole genome shotgun (WGS) entry which is preliminary data.</text>
</comment>
<evidence type="ECO:0000256" key="2">
    <source>
        <dbReference type="ARBA" id="ARBA00008017"/>
    </source>
</evidence>
<evidence type="ECO:0000313" key="12">
    <source>
        <dbReference type="Proteomes" id="UP001482513"/>
    </source>
</evidence>
<evidence type="ECO:0000313" key="11">
    <source>
        <dbReference type="EMBL" id="MEP0946411.1"/>
    </source>
</evidence>
<dbReference type="InterPro" id="IPR006685">
    <property type="entry name" value="MscS_channel_2nd"/>
</dbReference>
<dbReference type="InterPro" id="IPR023408">
    <property type="entry name" value="MscS_beta-dom_sf"/>
</dbReference>
<keyword evidence="4 8" id="KW-0812">Transmembrane</keyword>
<dbReference type="Gene3D" id="1.10.287.1260">
    <property type="match status" value="1"/>
</dbReference>
<dbReference type="InterPro" id="IPR010920">
    <property type="entry name" value="LSM_dom_sf"/>
</dbReference>
<feature type="transmembrane region" description="Helical" evidence="8">
    <location>
        <begin position="153"/>
        <end position="175"/>
    </location>
</feature>
<dbReference type="PANTHER" id="PTHR30347:SF1">
    <property type="entry name" value="MECHANOSENSITIVE CHANNEL MSCK"/>
    <property type="match status" value="1"/>
</dbReference>
<dbReference type="PANTHER" id="PTHR30347">
    <property type="entry name" value="POTASSIUM CHANNEL RELATED"/>
    <property type="match status" value="1"/>
</dbReference>
<feature type="transmembrane region" description="Helical" evidence="8">
    <location>
        <begin position="328"/>
        <end position="347"/>
    </location>
</feature>
<protein>
    <submittedName>
        <fullName evidence="11">Mechanosensitive ion channel</fullName>
    </submittedName>
</protein>
<dbReference type="SUPFAM" id="SSF82861">
    <property type="entry name" value="Mechanosensitive channel protein MscS (YggB), transmembrane region"/>
    <property type="match status" value="1"/>
</dbReference>
<evidence type="ECO:0000256" key="1">
    <source>
        <dbReference type="ARBA" id="ARBA00004651"/>
    </source>
</evidence>
<keyword evidence="12" id="KW-1185">Reference proteome</keyword>
<sequence length="542" mass="59019">MPTAINPMSWLGRLVWGIVLALALHGAMVGPGLAQTVDTEPVFLDGLFLFEVPAAGDLTAVERALAIEINLESLIENANPVLVRTETRSTGETGGSNTVIFAGDRYIMTVTSADVGVGGASTPQVQADRWADALAVALTQARAERQSGFLTQALVKALAALAAALVLHLLTGWLWHRWLKPLLERLSFWPTDSEHHSTGLKLLFRLTLVLVRGTVWFTAVSYIAKLFPLTRRVSYRVSSSLQEGLFDRSLLLGSRSYSLFDLLMVMATLLALVVIASTLTNLMRSRVLQVTGISLAAQEAISVLSKYTLILLGTVVVLQLWGIDLSSIALIASGLGIGVGLGLQGLVKDFVSGLVLVFERPVQVGDFVDFGQVKGTVARIGSRSTEIRTLDHVSIIVPNSRFLDSEVINWSHGNPVSRIRLPVGVSYSADPQQVKIALLEASQKNQEILTAPAPQVFFLGFGDSALNFELLVWIAQPSRQLVIKSDLYFVIEASLRHHDIEVPFPQRDLHIRSGYLPMSRPSEAQEYLDQAGNESARRSEEA</sequence>
<dbReference type="RefSeq" id="WP_242021273.1">
    <property type="nucleotide sequence ID" value="NZ_JAMPKX010000002.1"/>
</dbReference>
<proteinExistence type="inferred from homology"/>
<evidence type="ECO:0000256" key="6">
    <source>
        <dbReference type="ARBA" id="ARBA00023136"/>
    </source>
</evidence>
<feature type="transmembrane region" description="Helical" evidence="8">
    <location>
        <begin position="262"/>
        <end position="282"/>
    </location>
</feature>
<name>A0ABV0K1N6_9CYAN</name>
<dbReference type="Pfam" id="PF00924">
    <property type="entry name" value="MS_channel_2nd"/>
    <property type="match status" value="1"/>
</dbReference>
<dbReference type="Pfam" id="PF21082">
    <property type="entry name" value="MS_channel_3rd"/>
    <property type="match status" value="1"/>
</dbReference>
<dbReference type="InterPro" id="IPR052702">
    <property type="entry name" value="MscS-like_channel"/>
</dbReference>
<reference evidence="11 12" key="1">
    <citation type="submission" date="2022-04" db="EMBL/GenBank/DDBJ databases">
        <title>Positive selection, recombination, and allopatry shape intraspecific diversity of widespread and dominant cyanobacteria.</title>
        <authorList>
            <person name="Wei J."/>
            <person name="Shu W."/>
            <person name="Hu C."/>
        </authorList>
    </citation>
    <scope>NUCLEOTIDE SEQUENCE [LARGE SCALE GENOMIC DNA]</scope>
    <source>
        <strain evidence="11 12">DQ-A4</strain>
    </source>
</reference>
<dbReference type="EMBL" id="JAMPKX010000002">
    <property type="protein sequence ID" value="MEP0946411.1"/>
    <property type="molecule type" value="Genomic_DNA"/>
</dbReference>
<dbReference type="Gene3D" id="2.30.30.60">
    <property type="match status" value="1"/>
</dbReference>
<keyword evidence="3" id="KW-1003">Cell membrane</keyword>
<accession>A0ABV0K1N6</accession>
<evidence type="ECO:0000259" key="9">
    <source>
        <dbReference type="Pfam" id="PF00924"/>
    </source>
</evidence>
<evidence type="ECO:0000256" key="5">
    <source>
        <dbReference type="ARBA" id="ARBA00022989"/>
    </source>
</evidence>
<organism evidence="11 12">
    <name type="scientific">Leptolyngbya subtilissima DQ-A4</name>
    <dbReference type="NCBI Taxonomy" id="2933933"/>
    <lineage>
        <taxon>Bacteria</taxon>
        <taxon>Bacillati</taxon>
        <taxon>Cyanobacteriota</taxon>
        <taxon>Cyanophyceae</taxon>
        <taxon>Leptolyngbyales</taxon>
        <taxon>Leptolyngbyaceae</taxon>
        <taxon>Leptolyngbya group</taxon>
        <taxon>Leptolyngbya</taxon>
    </lineage>
</organism>
<dbReference type="InterPro" id="IPR011066">
    <property type="entry name" value="MscS_channel_C_sf"/>
</dbReference>
<dbReference type="Proteomes" id="UP001482513">
    <property type="component" value="Unassembled WGS sequence"/>
</dbReference>
<evidence type="ECO:0000256" key="4">
    <source>
        <dbReference type="ARBA" id="ARBA00022692"/>
    </source>
</evidence>
<feature type="domain" description="Mechanosensitive ion channel MscS C-terminal" evidence="10">
    <location>
        <begin position="420"/>
        <end position="501"/>
    </location>
</feature>
<dbReference type="InterPro" id="IPR006686">
    <property type="entry name" value="MscS_channel_CS"/>
</dbReference>
<dbReference type="PROSITE" id="PS01246">
    <property type="entry name" value="UPF0003"/>
    <property type="match status" value="1"/>
</dbReference>
<gene>
    <name evidence="11" type="ORF">NC992_05965</name>
</gene>
<keyword evidence="5 8" id="KW-1133">Transmembrane helix</keyword>
<dbReference type="SUPFAM" id="SSF82689">
    <property type="entry name" value="Mechanosensitive channel protein MscS (YggB), C-terminal domain"/>
    <property type="match status" value="1"/>
</dbReference>
<comment type="subcellular location">
    <subcellularLocation>
        <location evidence="1">Cell membrane</location>
        <topology evidence="1">Multi-pass membrane protein</topology>
    </subcellularLocation>
</comment>
<feature type="transmembrane region" description="Helical" evidence="8">
    <location>
        <begin position="303"/>
        <end position="322"/>
    </location>
</feature>
<comment type="similarity">
    <text evidence="2">Belongs to the MscS (TC 1.A.23) family.</text>
</comment>
<feature type="region of interest" description="Disordered" evidence="7">
    <location>
        <begin position="523"/>
        <end position="542"/>
    </location>
</feature>
<feature type="transmembrane region" description="Helical" evidence="8">
    <location>
        <begin position="202"/>
        <end position="224"/>
    </location>
</feature>
<dbReference type="SUPFAM" id="SSF50182">
    <property type="entry name" value="Sm-like ribonucleoproteins"/>
    <property type="match status" value="1"/>
</dbReference>
<evidence type="ECO:0000256" key="8">
    <source>
        <dbReference type="SAM" id="Phobius"/>
    </source>
</evidence>
<evidence type="ECO:0000259" key="10">
    <source>
        <dbReference type="Pfam" id="PF21082"/>
    </source>
</evidence>
<evidence type="ECO:0000256" key="7">
    <source>
        <dbReference type="SAM" id="MobiDB-lite"/>
    </source>
</evidence>
<dbReference type="Gene3D" id="3.30.70.100">
    <property type="match status" value="1"/>
</dbReference>
<feature type="domain" description="Mechanosensitive ion channel MscS" evidence="9">
    <location>
        <begin position="346"/>
        <end position="412"/>
    </location>
</feature>
<dbReference type="InterPro" id="IPR049278">
    <property type="entry name" value="MS_channel_C"/>
</dbReference>
<dbReference type="InterPro" id="IPR011014">
    <property type="entry name" value="MscS_channel_TM-2"/>
</dbReference>
<evidence type="ECO:0000256" key="3">
    <source>
        <dbReference type="ARBA" id="ARBA00022475"/>
    </source>
</evidence>
<keyword evidence="6 8" id="KW-0472">Membrane</keyword>